<dbReference type="InterPro" id="IPR007831">
    <property type="entry name" value="T2SS_GspE_N"/>
</dbReference>
<comment type="similarity">
    <text evidence="1">Belongs to the GSP E family.</text>
</comment>
<evidence type="ECO:0000256" key="1">
    <source>
        <dbReference type="ARBA" id="ARBA00006611"/>
    </source>
</evidence>
<evidence type="ECO:0000259" key="3">
    <source>
        <dbReference type="Pfam" id="PF05157"/>
    </source>
</evidence>
<gene>
    <name evidence="4" type="ORF">SAMN02745119_02072</name>
</gene>
<dbReference type="Pfam" id="PF00437">
    <property type="entry name" value="T2SSE"/>
    <property type="match status" value="1"/>
</dbReference>
<dbReference type="InterPro" id="IPR027417">
    <property type="entry name" value="P-loop_NTPase"/>
</dbReference>
<name>A0A1T4PQG6_9BACT</name>
<dbReference type="AlphaFoldDB" id="A0A1T4PQG6"/>
<evidence type="ECO:0000259" key="2">
    <source>
        <dbReference type="Pfam" id="PF00437"/>
    </source>
</evidence>
<dbReference type="InterPro" id="IPR037257">
    <property type="entry name" value="T2SS_E_N_sf"/>
</dbReference>
<accession>A0A1T4PQG6</accession>
<dbReference type="RefSeq" id="WP_078790354.1">
    <property type="nucleotide sequence ID" value="NZ_FUWR01000010.1"/>
</dbReference>
<dbReference type="GO" id="GO:0005524">
    <property type="term" value="F:ATP binding"/>
    <property type="evidence" value="ECO:0007669"/>
    <property type="project" value="InterPro"/>
</dbReference>
<dbReference type="GO" id="GO:0016887">
    <property type="term" value="F:ATP hydrolysis activity"/>
    <property type="evidence" value="ECO:0007669"/>
    <property type="project" value="InterPro"/>
</dbReference>
<dbReference type="InterPro" id="IPR006321">
    <property type="entry name" value="PilT/PilU"/>
</dbReference>
<evidence type="ECO:0000313" key="5">
    <source>
        <dbReference type="Proteomes" id="UP000190102"/>
    </source>
</evidence>
<dbReference type="Pfam" id="PF11165">
    <property type="entry name" value="DUF2949"/>
    <property type="match status" value="1"/>
</dbReference>
<dbReference type="EMBL" id="FUWR01000010">
    <property type="protein sequence ID" value="SJZ93536.1"/>
    <property type="molecule type" value="Genomic_DNA"/>
</dbReference>
<dbReference type="Pfam" id="PF05157">
    <property type="entry name" value="MshEN"/>
    <property type="match status" value="1"/>
</dbReference>
<dbReference type="InterPro" id="IPR050921">
    <property type="entry name" value="T4SS_GSP_E_ATPase"/>
</dbReference>
<dbReference type="NCBIfam" id="TIGR01420">
    <property type="entry name" value="pilT_fam"/>
    <property type="match status" value="1"/>
</dbReference>
<dbReference type="PANTHER" id="PTHR30486:SF12">
    <property type="entry name" value="TYPE IV PILUS ATPASE PILU"/>
    <property type="match status" value="1"/>
</dbReference>
<dbReference type="Gene3D" id="3.30.450.90">
    <property type="match status" value="1"/>
</dbReference>
<dbReference type="PANTHER" id="PTHR30486">
    <property type="entry name" value="TWITCHING MOTILITY PROTEIN PILT"/>
    <property type="match status" value="1"/>
</dbReference>
<feature type="domain" description="Bacterial type II secretion system protein E" evidence="2">
    <location>
        <begin position="252"/>
        <end position="503"/>
    </location>
</feature>
<dbReference type="InterPro" id="IPR001482">
    <property type="entry name" value="T2SS/T4SS_dom"/>
</dbReference>
<reference evidence="5" key="1">
    <citation type="submission" date="2017-02" db="EMBL/GenBank/DDBJ databases">
        <authorList>
            <person name="Varghese N."/>
            <person name="Submissions S."/>
        </authorList>
    </citation>
    <scope>NUCLEOTIDE SEQUENCE [LARGE SCALE GENOMIC DNA]</scope>
    <source>
        <strain evidence="5">ATCC BAA-34</strain>
    </source>
</reference>
<organism evidence="4 5">
    <name type="scientific">Trichlorobacter thiogenes</name>
    <dbReference type="NCBI Taxonomy" id="115783"/>
    <lineage>
        <taxon>Bacteria</taxon>
        <taxon>Pseudomonadati</taxon>
        <taxon>Thermodesulfobacteriota</taxon>
        <taxon>Desulfuromonadia</taxon>
        <taxon>Geobacterales</taxon>
        <taxon>Geobacteraceae</taxon>
        <taxon>Trichlorobacter</taxon>
    </lineage>
</organism>
<dbReference type="CDD" id="cd01131">
    <property type="entry name" value="PilT"/>
    <property type="match status" value="1"/>
</dbReference>
<dbReference type="STRING" id="115783.SAMN02745119_02072"/>
<sequence>MANLEETKIGDYFIQSNTITPEQLTIALKRQSQSNDKLGSVLLQLGYITTEQLLMFLKECFHTPSIDLFNVSIESTVINAVSLEQMKRFKAIPIMFSPKLIFVAMSDPNNIEAVNELEFSLGKKIQPIAAPHAQINAIIGYLNRKGGKHQGPLLGSEVASDARSKNCTEESYTIEQLLRTLYQRKASDLLISAGLPPCLKINNEVVRLPLPHLTPEAVELFALQVMTDEQKKEFEQTGELDFGLLKPEVGRFRINAYRQRSSISLAIRSINDTIPSLESLGFGTDLNQYILQPEGLILIAGPTGHGKSTTVAAILDAINSQRKCNIISIEDPIEFLHKHKMSNINQREVGRDTRSFKEGLKHIFRQAPDVIVIGEMRDAESFEIAVQAASTGHLVISTLHANTTTNAIERIIEICPSEKQDQIRSQLAEGLLLCIGQRLLPSRDKSKRVLAYEKLATSNRIKNMIRENKCHQIRTFFQQSIDEFVPLDISLATLVKTKQVSQEEALKYCENPASLKMMSQ</sequence>
<dbReference type="SUPFAM" id="SSF160246">
    <property type="entry name" value="EspE N-terminal domain-like"/>
    <property type="match status" value="1"/>
</dbReference>
<dbReference type="Proteomes" id="UP000190102">
    <property type="component" value="Unassembled WGS sequence"/>
</dbReference>
<keyword evidence="5" id="KW-1185">Reference proteome</keyword>
<dbReference type="SUPFAM" id="SSF52540">
    <property type="entry name" value="P-loop containing nucleoside triphosphate hydrolases"/>
    <property type="match status" value="1"/>
</dbReference>
<feature type="domain" description="Type II secretion system protein GspE N-terminal" evidence="3">
    <location>
        <begin position="62"/>
        <end position="144"/>
    </location>
</feature>
<protein>
    <submittedName>
        <fullName evidence="4">Pilus retraction protein PilT</fullName>
    </submittedName>
</protein>
<dbReference type="InterPro" id="IPR021336">
    <property type="entry name" value="DUF2949"/>
</dbReference>
<dbReference type="Gene3D" id="3.40.50.300">
    <property type="entry name" value="P-loop containing nucleotide triphosphate hydrolases"/>
    <property type="match status" value="1"/>
</dbReference>
<dbReference type="Gene3D" id="3.30.300.160">
    <property type="entry name" value="Type II secretion system, protein E, N-terminal domain"/>
    <property type="match status" value="1"/>
</dbReference>
<evidence type="ECO:0000313" key="4">
    <source>
        <dbReference type="EMBL" id="SJZ93536.1"/>
    </source>
</evidence>
<dbReference type="OrthoDB" id="5401649at2"/>
<proteinExistence type="inferred from homology"/>